<feature type="transmembrane region" description="Helical" evidence="7">
    <location>
        <begin position="50"/>
        <end position="70"/>
    </location>
</feature>
<gene>
    <name evidence="8" type="ORF">RHSIM_Rhsim13G0091200</name>
</gene>
<keyword evidence="9" id="KW-1185">Reference proteome</keyword>
<evidence type="ECO:0000256" key="2">
    <source>
        <dbReference type="ARBA" id="ARBA00005982"/>
    </source>
</evidence>
<evidence type="ECO:0000256" key="4">
    <source>
        <dbReference type="ARBA" id="ARBA00022989"/>
    </source>
</evidence>
<comment type="similarity">
    <text evidence="6">Belongs to the major facilitator superfamily. Phosphate:H(+) symporter (TC 2.A.1.9) family.</text>
</comment>
<keyword evidence="3 7" id="KW-0812">Transmembrane</keyword>
<proteinExistence type="inferred from homology"/>
<organism evidence="8 9">
    <name type="scientific">Rhododendron simsii</name>
    <name type="common">Sims's rhododendron</name>
    <dbReference type="NCBI Taxonomy" id="118357"/>
    <lineage>
        <taxon>Eukaryota</taxon>
        <taxon>Viridiplantae</taxon>
        <taxon>Streptophyta</taxon>
        <taxon>Embryophyta</taxon>
        <taxon>Tracheophyta</taxon>
        <taxon>Spermatophyta</taxon>
        <taxon>Magnoliopsida</taxon>
        <taxon>eudicotyledons</taxon>
        <taxon>Gunneridae</taxon>
        <taxon>Pentapetalae</taxon>
        <taxon>asterids</taxon>
        <taxon>Ericales</taxon>
        <taxon>Ericaceae</taxon>
        <taxon>Ericoideae</taxon>
        <taxon>Rhodoreae</taxon>
        <taxon>Rhododendron</taxon>
    </lineage>
</organism>
<comment type="subcellular location">
    <subcellularLocation>
        <location evidence="1">Membrane</location>
        <topology evidence="1">Multi-pass membrane protein</topology>
    </subcellularLocation>
</comment>
<dbReference type="PANTHER" id="PTHR11654">
    <property type="entry name" value="OLIGOPEPTIDE TRANSPORTER-RELATED"/>
    <property type="match status" value="1"/>
</dbReference>
<comment type="caution">
    <text evidence="8">The sequence shown here is derived from an EMBL/GenBank/DDBJ whole genome shotgun (WGS) entry which is preliminary data.</text>
</comment>
<keyword evidence="4 7" id="KW-1133">Transmembrane helix</keyword>
<dbReference type="Gene3D" id="1.20.1250.20">
    <property type="entry name" value="MFS general substrate transporter like domains"/>
    <property type="match status" value="1"/>
</dbReference>
<dbReference type="GO" id="GO:0022857">
    <property type="term" value="F:transmembrane transporter activity"/>
    <property type="evidence" value="ECO:0007669"/>
    <property type="project" value="InterPro"/>
</dbReference>
<comment type="similarity">
    <text evidence="2">Belongs to the major facilitator superfamily. Proton-dependent oligopeptide transporter (POT/PTR) (TC 2.A.17) family.</text>
</comment>
<dbReference type="OrthoDB" id="8904098at2759"/>
<dbReference type="GO" id="GO:0016020">
    <property type="term" value="C:membrane"/>
    <property type="evidence" value="ECO:0007669"/>
    <property type="project" value="UniProtKB-SubCell"/>
</dbReference>
<evidence type="ECO:0000313" key="8">
    <source>
        <dbReference type="EMBL" id="KAF7119488.1"/>
    </source>
</evidence>
<evidence type="ECO:0000313" key="9">
    <source>
        <dbReference type="Proteomes" id="UP000626092"/>
    </source>
</evidence>
<evidence type="ECO:0000256" key="1">
    <source>
        <dbReference type="ARBA" id="ARBA00004141"/>
    </source>
</evidence>
<name>A0A834L6P2_RHOSS</name>
<protein>
    <submittedName>
        <fullName evidence="8">Uncharacterized protein</fullName>
    </submittedName>
</protein>
<dbReference type="Pfam" id="PF00854">
    <property type="entry name" value="PTR2"/>
    <property type="match status" value="1"/>
</dbReference>
<reference evidence="8" key="1">
    <citation type="submission" date="2019-11" db="EMBL/GenBank/DDBJ databases">
        <authorList>
            <person name="Liu Y."/>
            <person name="Hou J."/>
            <person name="Li T.-Q."/>
            <person name="Guan C.-H."/>
            <person name="Wu X."/>
            <person name="Wu H.-Z."/>
            <person name="Ling F."/>
            <person name="Zhang R."/>
            <person name="Shi X.-G."/>
            <person name="Ren J.-P."/>
            <person name="Chen E.-F."/>
            <person name="Sun J.-M."/>
        </authorList>
    </citation>
    <scope>NUCLEOTIDE SEQUENCE</scope>
    <source>
        <strain evidence="8">Adult_tree_wgs_1</strain>
        <tissue evidence="8">Leaves</tissue>
    </source>
</reference>
<accession>A0A834L6P2</accession>
<dbReference type="AlphaFoldDB" id="A0A834L6P2"/>
<feature type="transmembrane region" description="Helical" evidence="7">
    <location>
        <begin position="21"/>
        <end position="44"/>
    </location>
</feature>
<evidence type="ECO:0000256" key="3">
    <source>
        <dbReference type="ARBA" id="ARBA00022692"/>
    </source>
</evidence>
<dbReference type="EMBL" id="WJXA01000013">
    <property type="protein sequence ID" value="KAF7119488.1"/>
    <property type="molecule type" value="Genomic_DNA"/>
</dbReference>
<evidence type="ECO:0000256" key="7">
    <source>
        <dbReference type="SAM" id="Phobius"/>
    </source>
</evidence>
<sequence>MRFTLTTMGANQYATTKERSIYFNWYFFSLYASAITASTAIVYVEDNVSWAWGFGLCAAANALGLAIFLFGSRFYRHVKPEGSPFTSLVRVLVASIRKRKAQISLKSDDYYRGGHDNGIQKLAAATPTTSFSLWSGSWMVGGLEMRVESPPSGPITYYIPPAGGWVRLYTKVWSAICSGVQ</sequence>
<dbReference type="Proteomes" id="UP000626092">
    <property type="component" value="Unassembled WGS sequence"/>
</dbReference>
<evidence type="ECO:0000256" key="5">
    <source>
        <dbReference type="ARBA" id="ARBA00023136"/>
    </source>
</evidence>
<dbReference type="InterPro" id="IPR000109">
    <property type="entry name" value="POT_fam"/>
</dbReference>
<dbReference type="InterPro" id="IPR036259">
    <property type="entry name" value="MFS_trans_sf"/>
</dbReference>
<dbReference type="SUPFAM" id="SSF103473">
    <property type="entry name" value="MFS general substrate transporter"/>
    <property type="match status" value="1"/>
</dbReference>
<keyword evidence="5 7" id="KW-0472">Membrane</keyword>
<evidence type="ECO:0000256" key="6">
    <source>
        <dbReference type="ARBA" id="ARBA00044504"/>
    </source>
</evidence>